<dbReference type="Ensembl" id="ENSXCOT00000005083.1">
    <property type="protein sequence ID" value="ENSXCOP00000005023.1"/>
    <property type="gene ID" value="ENSXCOG00000003941.1"/>
</dbReference>
<keyword evidence="1" id="KW-0812">Transmembrane</keyword>
<sequence>MANVDKLTEHIGDFGPFQKKMVVLGSLPLVLIAFVFVGVVFLGHTPDHWCWSPGSEQLLQECGWTEVKVREVTVPHGEEAGSFSRCQAFALNLSQSRDKCEEFEQALTLNAVPCDGRWMFDKSHKTTISELGTF</sequence>
<keyword evidence="1" id="KW-0472">Membrane</keyword>
<evidence type="ECO:0000313" key="2">
    <source>
        <dbReference type="Ensembl" id="ENSXCOP00000005023.1"/>
    </source>
</evidence>
<keyword evidence="3" id="KW-1185">Reference proteome</keyword>
<organism evidence="2 3">
    <name type="scientific">Xiphophorus couchianus</name>
    <name type="common">Monterrey platyfish</name>
    <dbReference type="NCBI Taxonomy" id="32473"/>
    <lineage>
        <taxon>Eukaryota</taxon>
        <taxon>Metazoa</taxon>
        <taxon>Chordata</taxon>
        <taxon>Craniata</taxon>
        <taxon>Vertebrata</taxon>
        <taxon>Euteleostomi</taxon>
        <taxon>Actinopterygii</taxon>
        <taxon>Neopterygii</taxon>
        <taxon>Teleostei</taxon>
        <taxon>Neoteleostei</taxon>
        <taxon>Acanthomorphata</taxon>
        <taxon>Ovalentaria</taxon>
        <taxon>Atherinomorphae</taxon>
        <taxon>Cyprinodontiformes</taxon>
        <taxon>Poeciliidae</taxon>
        <taxon>Poeciliinae</taxon>
        <taxon>Xiphophorus</taxon>
    </lineage>
</organism>
<evidence type="ECO:0000256" key="1">
    <source>
        <dbReference type="SAM" id="Phobius"/>
    </source>
</evidence>
<proteinExistence type="predicted"/>
<evidence type="ECO:0000313" key="3">
    <source>
        <dbReference type="Proteomes" id="UP000261380"/>
    </source>
</evidence>
<evidence type="ECO:0008006" key="4">
    <source>
        <dbReference type="Google" id="ProtNLM"/>
    </source>
</evidence>
<dbReference type="Proteomes" id="UP000261380">
    <property type="component" value="Unplaced"/>
</dbReference>
<feature type="transmembrane region" description="Helical" evidence="1">
    <location>
        <begin position="21"/>
        <end position="43"/>
    </location>
</feature>
<protein>
    <recommendedName>
        <fullName evidence="4">Organic cation transporter 2</fullName>
    </recommendedName>
</protein>
<accession>A0A3B5KY40</accession>
<name>A0A3B5KY40_9TELE</name>
<reference evidence="2" key="1">
    <citation type="submission" date="2025-08" db="UniProtKB">
        <authorList>
            <consortium name="Ensembl"/>
        </authorList>
    </citation>
    <scope>IDENTIFICATION</scope>
</reference>
<dbReference type="GeneTree" id="ENSGT00940000155089"/>
<keyword evidence="1" id="KW-1133">Transmembrane helix</keyword>
<dbReference type="AlphaFoldDB" id="A0A3B5KY40"/>
<reference evidence="2" key="2">
    <citation type="submission" date="2025-09" db="UniProtKB">
        <authorList>
            <consortium name="Ensembl"/>
        </authorList>
    </citation>
    <scope>IDENTIFICATION</scope>
</reference>
<dbReference type="STRING" id="32473.ENSXCOP00000005023"/>